<dbReference type="InterPro" id="IPR000182">
    <property type="entry name" value="GNAT_dom"/>
</dbReference>
<evidence type="ECO:0000313" key="5">
    <source>
        <dbReference type="Proteomes" id="UP000632498"/>
    </source>
</evidence>
<gene>
    <name evidence="4" type="ORF">GCM10011332_23030</name>
</gene>
<evidence type="ECO:0000313" key="4">
    <source>
        <dbReference type="EMBL" id="GGF68230.1"/>
    </source>
</evidence>
<dbReference type="InterPro" id="IPR016181">
    <property type="entry name" value="Acyl_CoA_acyltransferase"/>
</dbReference>
<dbReference type="Pfam" id="PF00583">
    <property type="entry name" value="Acetyltransf_1"/>
    <property type="match status" value="1"/>
</dbReference>
<dbReference type="PROSITE" id="PS51186">
    <property type="entry name" value="GNAT"/>
    <property type="match status" value="1"/>
</dbReference>
<evidence type="ECO:0000256" key="2">
    <source>
        <dbReference type="ARBA" id="ARBA00023315"/>
    </source>
</evidence>
<dbReference type="Proteomes" id="UP000632498">
    <property type="component" value="Unassembled WGS sequence"/>
</dbReference>
<comment type="caution">
    <text evidence="4">The sequence shown here is derived from an EMBL/GenBank/DDBJ whole genome shotgun (WGS) entry which is preliminary data.</text>
</comment>
<dbReference type="RefSeq" id="WP_188665199.1">
    <property type="nucleotide sequence ID" value="NZ_BMHV01000016.1"/>
</dbReference>
<reference evidence="4" key="1">
    <citation type="journal article" date="2014" name="Int. J. Syst. Evol. Microbiol.">
        <title>Complete genome sequence of Corynebacterium casei LMG S-19264T (=DSM 44701T), isolated from a smear-ripened cheese.</title>
        <authorList>
            <consortium name="US DOE Joint Genome Institute (JGI-PGF)"/>
            <person name="Walter F."/>
            <person name="Albersmeier A."/>
            <person name="Kalinowski J."/>
            <person name="Ruckert C."/>
        </authorList>
    </citation>
    <scope>NUCLEOTIDE SEQUENCE</scope>
    <source>
        <strain evidence="4">CGMCC 1.15254</strain>
    </source>
</reference>
<dbReference type="CDD" id="cd04301">
    <property type="entry name" value="NAT_SF"/>
    <property type="match status" value="1"/>
</dbReference>
<sequence>MNIRMIQEGDFDQWLVLWQGYLDFYKVDLGELQNRAVWMRLMNEADPLQGFAAVEDDRLIGFAHFFFHGTTWYQTSYCYLEDLYVDQTVRSRGTGRALIAALKEVALSKGAAKLYWHTDKQNETAQALYNKVADLTDFIRYDIAL</sequence>
<reference evidence="4" key="2">
    <citation type="submission" date="2020-09" db="EMBL/GenBank/DDBJ databases">
        <authorList>
            <person name="Sun Q."/>
            <person name="Zhou Y."/>
        </authorList>
    </citation>
    <scope>NUCLEOTIDE SEQUENCE</scope>
    <source>
        <strain evidence="4">CGMCC 1.15254</strain>
    </source>
</reference>
<protein>
    <submittedName>
        <fullName evidence="4">N-acetyltransferase</fullName>
    </submittedName>
</protein>
<keyword evidence="5" id="KW-1185">Reference proteome</keyword>
<proteinExistence type="predicted"/>
<keyword evidence="1" id="KW-0808">Transferase</keyword>
<dbReference type="PANTHER" id="PTHR10545">
    <property type="entry name" value="DIAMINE N-ACETYLTRANSFERASE"/>
    <property type="match status" value="1"/>
</dbReference>
<dbReference type="InterPro" id="IPR051016">
    <property type="entry name" value="Diverse_Substrate_AcTransf"/>
</dbReference>
<dbReference type="GO" id="GO:0008080">
    <property type="term" value="F:N-acetyltransferase activity"/>
    <property type="evidence" value="ECO:0007669"/>
    <property type="project" value="TreeGrafter"/>
</dbReference>
<dbReference type="AlphaFoldDB" id="A0A917C3I0"/>
<dbReference type="Gene3D" id="3.40.630.30">
    <property type="match status" value="1"/>
</dbReference>
<name>A0A917C3I0_9PROT</name>
<dbReference type="PANTHER" id="PTHR10545:SF42">
    <property type="entry name" value="ACETYLTRANSFERASE"/>
    <property type="match status" value="1"/>
</dbReference>
<evidence type="ECO:0000259" key="3">
    <source>
        <dbReference type="PROSITE" id="PS51186"/>
    </source>
</evidence>
<organism evidence="4 5">
    <name type="scientific">Terasakiella brassicae</name>
    <dbReference type="NCBI Taxonomy" id="1634917"/>
    <lineage>
        <taxon>Bacteria</taxon>
        <taxon>Pseudomonadati</taxon>
        <taxon>Pseudomonadota</taxon>
        <taxon>Alphaproteobacteria</taxon>
        <taxon>Rhodospirillales</taxon>
        <taxon>Terasakiellaceae</taxon>
        <taxon>Terasakiella</taxon>
    </lineage>
</organism>
<evidence type="ECO:0000256" key="1">
    <source>
        <dbReference type="ARBA" id="ARBA00022679"/>
    </source>
</evidence>
<accession>A0A917C3I0</accession>
<dbReference type="EMBL" id="BMHV01000016">
    <property type="protein sequence ID" value="GGF68230.1"/>
    <property type="molecule type" value="Genomic_DNA"/>
</dbReference>
<keyword evidence="2" id="KW-0012">Acyltransferase</keyword>
<feature type="domain" description="N-acetyltransferase" evidence="3">
    <location>
        <begin position="1"/>
        <end position="145"/>
    </location>
</feature>
<dbReference type="SUPFAM" id="SSF55729">
    <property type="entry name" value="Acyl-CoA N-acyltransferases (Nat)"/>
    <property type="match status" value="1"/>
</dbReference>